<proteinExistence type="inferred from homology"/>
<evidence type="ECO:0000256" key="2">
    <source>
        <dbReference type="ARBA" id="ARBA00022516"/>
    </source>
</evidence>
<keyword evidence="2 11" id="KW-0444">Lipid biosynthesis</keyword>
<keyword evidence="7 11" id="KW-0594">Phospholipid biosynthesis</keyword>
<keyword evidence="3 11" id="KW-0210">Decarboxylase</keyword>
<dbReference type="NCBIfam" id="NF003685">
    <property type="entry name" value="PRK05305.2-5"/>
    <property type="match status" value="1"/>
</dbReference>
<keyword evidence="1 11" id="KW-1003">Cell membrane</keyword>
<keyword evidence="12" id="KW-0812">Transmembrane</keyword>
<feature type="modified residue" description="Pyruvic acid (Ser); by autocatalysis" evidence="11">
    <location>
        <position position="190"/>
    </location>
</feature>
<reference evidence="13 14" key="1">
    <citation type="submission" date="2019-05" db="EMBL/GenBank/DDBJ databases">
        <title>The Complete Genome Sequence of the n-alkane-degrading Desulfoglaeba alkanexedens ALDC reveals multiple alkylsuccinate synthase gene clusters.</title>
        <authorList>
            <person name="Callaghan A.V."/>
            <person name="Davidova I.A."/>
            <person name="Duncan K.E."/>
            <person name="Morris B."/>
            <person name="McInerney M.J."/>
        </authorList>
    </citation>
    <scope>NUCLEOTIDE SEQUENCE [LARGE SCALE GENOMIC DNA]</scope>
    <source>
        <strain evidence="13 14">ALDC</strain>
    </source>
</reference>
<dbReference type="Pfam" id="PF02666">
    <property type="entry name" value="PS_Dcarbxylase"/>
    <property type="match status" value="1"/>
</dbReference>
<dbReference type="Proteomes" id="UP000298602">
    <property type="component" value="Chromosome"/>
</dbReference>
<keyword evidence="5 11" id="KW-0472">Membrane</keyword>
<dbReference type="EC" id="4.1.1.65" evidence="11"/>
<comment type="catalytic activity">
    <reaction evidence="11">
        <text>a 1,2-diacyl-sn-glycero-3-phospho-L-serine + H(+) = a 1,2-diacyl-sn-glycero-3-phosphoethanolamine + CO2</text>
        <dbReference type="Rhea" id="RHEA:20828"/>
        <dbReference type="ChEBI" id="CHEBI:15378"/>
        <dbReference type="ChEBI" id="CHEBI:16526"/>
        <dbReference type="ChEBI" id="CHEBI:57262"/>
        <dbReference type="ChEBI" id="CHEBI:64612"/>
        <dbReference type="EC" id="4.1.1.65"/>
    </reaction>
</comment>
<evidence type="ECO:0000313" key="14">
    <source>
        <dbReference type="Proteomes" id="UP000298602"/>
    </source>
</evidence>
<evidence type="ECO:0000256" key="4">
    <source>
        <dbReference type="ARBA" id="ARBA00023098"/>
    </source>
</evidence>
<feature type="chain" id="PRO_5023408756" description="Phosphatidylserine decarboxylase beta chain" evidence="11">
    <location>
        <begin position="1"/>
        <end position="189"/>
    </location>
</feature>
<keyword evidence="12" id="KW-1133">Transmembrane helix</keyword>
<dbReference type="RefSeq" id="WP_137423198.1">
    <property type="nucleotide sequence ID" value="NZ_CP040098.1"/>
</dbReference>
<comment type="subcellular location">
    <subcellularLocation>
        <location evidence="11">Cell membrane</location>
        <topology evidence="11">Peripheral membrane protein</topology>
    </subcellularLocation>
</comment>
<dbReference type="PANTHER" id="PTHR35809:SF1">
    <property type="entry name" value="ARCHAETIDYLSERINE DECARBOXYLASE PROENZYME-RELATED"/>
    <property type="match status" value="1"/>
</dbReference>
<evidence type="ECO:0000313" key="13">
    <source>
        <dbReference type="EMBL" id="QCQ21229.1"/>
    </source>
</evidence>
<dbReference type="InterPro" id="IPR033175">
    <property type="entry name" value="PSD-A"/>
</dbReference>
<dbReference type="GO" id="GO:0006646">
    <property type="term" value="P:phosphatidylethanolamine biosynthetic process"/>
    <property type="evidence" value="ECO:0007669"/>
    <property type="project" value="UniProtKB-UniRule"/>
</dbReference>
<organism evidence="13 14">
    <name type="scientific">Desulfoglaeba alkanexedens ALDC</name>
    <dbReference type="NCBI Taxonomy" id="980445"/>
    <lineage>
        <taxon>Bacteria</taxon>
        <taxon>Pseudomonadati</taxon>
        <taxon>Thermodesulfobacteriota</taxon>
        <taxon>Syntrophobacteria</taxon>
        <taxon>Syntrophobacterales</taxon>
        <taxon>Syntrophobacteraceae</taxon>
        <taxon>Desulfoglaeba</taxon>
    </lineage>
</organism>
<gene>
    <name evidence="11" type="primary">psd</name>
    <name evidence="13" type="ORF">FDQ92_02905</name>
</gene>
<comment type="PTM">
    <text evidence="11">Is synthesized initially as an inactive proenzyme. Formation of the active enzyme involves a self-maturation process in which the active site pyruvoyl group is generated from an internal serine residue via an autocatalytic post-translational modification. Two non-identical subunits are generated from the proenzyme in this reaction, and the pyruvate is formed at the N-terminus of the alpha chain, which is derived from the carboxyl end of the proenzyme. The post-translation cleavage follows an unusual pathway, termed non-hydrolytic serinolysis, in which the side chain hydroxyl group of the serine supplies its oxygen atom to form the C-terminus of the beta chain, while the remainder of the serine residue undergoes an oxidative deamination to produce ammonia and the pyruvoyl prosthetic group on the alpha chain.</text>
</comment>
<keyword evidence="14" id="KW-1185">Reference proteome</keyword>
<keyword evidence="6 11" id="KW-0865">Zymogen</keyword>
<evidence type="ECO:0000256" key="10">
    <source>
        <dbReference type="ARBA" id="ARBA00023317"/>
    </source>
</evidence>
<comment type="function">
    <text evidence="11">Catalyzes the formation of phosphatidylethanolamine (PtdEtn) from phosphatidylserine (PtdSer).</text>
</comment>
<evidence type="ECO:0000256" key="1">
    <source>
        <dbReference type="ARBA" id="ARBA00022475"/>
    </source>
</evidence>
<evidence type="ECO:0000256" key="7">
    <source>
        <dbReference type="ARBA" id="ARBA00023209"/>
    </source>
</evidence>
<name>A0A4P8L0H5_9BACT</name>
<feature type="chain" id="PRO_5023408754" description="Phosphatidylserine decarboxylase alpha chain" evidence="11">
    <location>
        <begin position="190"/>
        <end position="221"/>
    </location>
</feature>
<keyword evidence="4 11" id="KW-0443">Lipid metabolism</keyword>
<dbReference type="UniPathway" id="UPA00558">
    <property type="reaction ID" value="UER00616"/>
</dbReference>
<sequence>MKHEDFRQKAAHIPVAREGLPFILSGVFITFTCALSGWAIPTIFFLALTLLVLYFFRDPERVVTAEASEVLSPADGRVIAIDKTREPQFTGSPCWKVSIFMSVFNVHVNRIPISGVIEGLHYRKGRFWAASTEKADRENEQSWIWIRGESGEDVVVTQVAGLIARRIVCWPSVGDRVVRGERFGLIRLGSRLDVYVPETIDLLVSKGDRVTAGESVLCRMK</sequence>
<keyword evidence="8 11" id="KW-0456">Lyase</keyword>
<evidence type="ECO:0000256" key="6">
    <source>
        <dbReference type="ARBA" id="ARBA00023145"/>
    </source>
</evidence>
<evidence type="ECO:0000256" key="5">
    <source>
        <dbReference type="ARBA" id="ARBA00023136"/>
    </source>
</evidence>
<comment type="cofactor">
    <cofactor evidence="11">
        <name>pyruvate</name>
        <dbReference type="ChEBI" id="CHEBI:15361"/>
    </cofactor>
    <text evidence="11">Binds 1 pyruvoyl group covalently per subunit.</text>
</comment>
<evidence type="ECO:0000256" key="8">
    <source>
        <dbReference type="ARBA" id="ARBA00023239"/>
    </source>
</evidence>
<feature type="site" description="Cleavage (non-hydrolytic); by autocatalysis" evidence="11">
    <location>
        <begin position="189"/>
        <end position="190"/>
    </location>
</feature>
<dbReference type="GO" id="GO:0004609">
    <property type="term" value="F:phosphatidylserine decarboxylase activity"/>
    <property type="evidence" value="ECO:0007669"/>
    <property type="project" value="UniProtKB-UniRule"/>
</dbReference>
<dbReference type="NCBIfam" id="NF003678">
    <property type="entry name" value="PRK05305.1-2"/>
    <property type="match status" value="1"/>
</dbReference>
<dbReference type="EMBL" id="CP040098">
    <property type="protein sequence ID" value="QCQ21229.1"/>
    <property type="molecule type" value="Genomic_DNA"/>
</dbReference>
<protein>
    <recommendedName>
        <fullName evidence="11">Phosphatidylserine decarboxylase proenzyme</fullName>
        <ecNumber evidence="11">4.1.1.65</ecNumber>
    </recommendedName>
    <component>
        <recommendedName>
            <fullName evidence="11">Phosphatidylserine decarboxylase alpha chain</fullName>
        </recommendedName>
    </component>
    <component>
        <recommendedName>
            <fullName evidence="11">Phosphatidylserine decarboxylase beta chain</fullName>
        </recommendedName>
    </component>
</protein>
<dbReference type="OrthoDB" id="9790893at2"/>
<dbReference type="PANTHER" id="PTHR35809">
    <property type="entry name" value="ARCHAETIDYLSERINE DECARBOXYLASE PROENZYME-RELATED"/>
    <property type="match status" value="1"/>
</dbReference>
<comment type="similarity">
    <text evidence="11">Belongs to the phosphatidylserine decarboxylase family. PSD-A subfamily.</text>
</comment>
<evidence type="ECO:0000256" key="11">
    <source>
        <dbReference type="HAMAP-Rule" id="MF_00664"/>
    </source>
</evidence>
<dbReference type="InterPro" id="IPR003817">
    <property type="entry name" value="PS_Dcarbxylase"/>
</dbReference>
<comment type="pathway">
    <text evidence="11">Phospholipid metabolism; phosphatidylethanolamine biosynthesis; phosphatidylethanolamine from CDP-diacylglycerol: step 2/2.</text>
</comment>
<keyword evidence="9 11" id="KW-1208">Phospholipid metabolism</keyword>
<dbReference type="KEGG" id="dax:FDQ92_02905"/>
<feature type="active site" description="Schiff-base intermediate with substrate; via pyruvic acid" evidence="11">
    <location>
        <position position="190"/>
    </location>
</feature>
<evidence type="ECO:0000256" key="9">
    <source>
        <dbReference type="ARBA" id="ARBA00023264"/>
    </source>
</evidence>
<evidence type="ECO:0000256" key="12">
    <source>
        <dbReference type="SAM" id="Phobius"/>
    </source>
</evidence>
<dbReference type="GO" id="GO:0005886">
    <property type="term" value="C:plasma membrane"/>
    <property type="evidence" value="ECO:0007669"/>
    <property type="project" value="UniProtKB-SubCell"/>
</dbReference>
<dbReference type="AlphaFoldDB" id="A0A4P8L0H5"/>
<keyword evidence="10 11" id="KW-0670">Pyruvate</keyword>
<reference evidence="13 14" key="2">
    <citation type="submission" date="2019-05" db="EMBL/GenBank/DDBJ databases">
        <authorList>
            <person name="Suflita J.M."/>
            <person name="Marks C.R."/>
        </authorList>
    </citation>
    <scope>NUCLEOTIDE SEQUENCE [LARGE SCALE GENOMIC DNA]</scope>
    <source>
        <strain evidence="13 14">ALDC</strain>
    </source>
</reference>
<dbReference type="HAMAP" id="MF_00664">
    <property type="entry name" value="PS_decarb_PSD_A"/>
    <property type="match status" value="1"/>
</dbReference>
<feature type="transmembrane region" description="Helical" evidence="12">
    <location>
        <begin position="23"/>
        <end position="56"/>
    </location>
</feature>
<comment type="subunit">
    <text evidence="11">Heterodimer of a large membrane-associated beta subunit and a small pyruvoyl-containing alpha subunit.</text>
</comment>
<accession>A0A4P8L0H5</accession>
<evidence type="ECO:0000256" key="3">
    <source>
        <dbReference type="ARBA" id="ARBA00022793"/>
    </source>
</evidence>